<protein>
    <submittedName>
        <fullName evidence="3">HTH-type transcriptional regulator MalT</fullName>
    </submittedName>
</protein>
<accession>A0A7G9Z126</accession>
<gene>
    <name evidence="3" type="primary">malT</name>
    <name evidence="3" type="ORF">MMBEDHBC_00015</name>
</gene>
<feature type="coiled-coil region" evidence="1">
    <location>
        <begin position="46"/>
        <end position="73"/>
    </location>
</feature>
<evidence type="ECO:0000256" key="1">
    <source>
        <dbReference type="SAM" id="Coils"/>
    </source>
</evidence>
<dbReference type="PANTHER" id="PTHR47691:SF3">
    <property type="entry name" value="HTH-TYPE TRANSCRIPTIONAL REGULATOR RV0890C-RELATED"/>
    <property type="match status" value="1"/>
</dbReference>
<dbReference type="InterPro" id="IPR027417">
    <property type="entry name" value="P-loop_NTPase"/>
</dbReference>
<dbReference type="InterPro" id="IPR002182">
    <property type="entry name" value="NB-ARC"/>
</dbReference>
<evidence type="ECO:0000259" key="2">
    <source>
        <dbReference type="Pfam" id="PF00931"/>
    </source>
</evidence>
<dbReference type="SUPFAM" id="SSF52540">
    <property type="entry name" value="P-loop containing nucleoside triphosphate hydrolases"/>
    <property type="match status" value="1"/>
</dbReference>
<dbReference type="InterPro" id="IPR016024">
    <property type="entry name" value="ARM-type_fold"/>
</dbReference>
<sequence>MKLGWEGLKDVELIGNIAKIAGVASPLINITAGVFANGLTEAIEIINTARTRKEIFKKAKEKAKEKLPALKDKFEKLTPKDLPDTFLHFRDEDEFCTKNPALCEKITQEGCKLFYRVILEEFSRYAHKSDEFWQEFITQLIQDQSGEIEEVRKEIEKRGIKQEDFWRKLFDRYFEKLLENIRPRHIITYFPPVSPDVADFVNRDAEQNNLEELIRQKKHMIIIQGIAGIGKTQIAAKIMENIKKRDYITYWKEMRNVDTFDSVTRDLAGFLRNNNDSELADYIEGDGTEHEIIINILLNSLKEKQYALFFDNYQVVENKEIHDLFKRFKDKLTNSTIIITTREPPQFVNPVDKIQSKVKEENVEGFDLEATKKYLEQQGVEVSKEQLVKIDQKIGGHPLSLLMFASLSGEREIDEIDEIIENLPETGIEEYLYDEIFKRLTEEEQEVLEALSIFRTAVTADACIQVSKTAKVKMILMSLIRKLLVKRKKDLYYLHDLIREFSYNLIDKTKEYHKRAGEYYSSLEKMHENITETCYHLIKYYDAVNDRIIEYLMDTPADAYTHFVILNILDENKVESLKFFDLIKRIYDIGSVDIKKLTITSLVNNKELDIDETISIIEEIIDKDENSDITYFAIYNLTEFTNILPERVLGILNGIIKNPKEKKYVYAILNMLQDSGFKHDGTISILKQIIYADSVNINLIHRRTAYNILEDWGIALSDISKVDPSIFREMNVEEVFEFIDKYLSAEKKVIFINDGVLHFILCELYKINPDVSREFMKKYLKIPASPNFEQISEVLANPMYYNPEIINDFLAEENDWIIRFTGFMALEFNINNEFKNAPVEKHEETKKVSITILKTLLNDEDPLLSEMAKVAYDRTKKTKKVEKTKLAQKIKNKVTRKMMNLVDLKMIQRYLVAGFELTTQHQTLLFWLLYNALLPNTNPTETFGLLHAAGRAGVIEKNIVQFVYNEVKNNPCDAIEILNKFGIKSDYFMSRVGAIVGIDMIGRICPEKALETYESLLSTIERELKFVLLGSGSTGLLRNFRDRPEGPEKERIKSILKRLKQDEDKEVSAFADMILNGIQFKDAC</sequence>
<organism evidence="3">
    <name type="scientific">Candidatus Methanophagaceae archaeon ANME-1 ERB6</name>
    <dbReference type="NCBI Taxonomy" id="2759912"/>
    <lineage>
        <taxon>Archaea</taxon>
        <taxon>Methanobacteriati</taxon>
        <taxon>Methanobacteriota</taxon>
        <taxon>Stenosarchaea group</taxon>
        <taxon>Methanomicrobia</taxon>
        <taxon>Candidatus Methanophagales</taxon>
        <taxon>Candidatus Methanophagaceae</taxon>
    </lineage>
</organism>
<dbReference type="SUPFAM" id="SSF48371">
    <property type="entry name" value="ARM repeat"/>
    <property type="match status" value="1"/>
</dbReference>
<name>A0A7G9Z126_9EURY</name>
<dbReference type="EMBL" id="MT631556">
    <property type="protein sequence ID" value="QNO53960.1"/>
    <property type="molecule type" value="Genomic_DNA"/>
</dbReference>
<proteinExistence type="predicted"/>
<dbReference type="Pfam" id="PF00931">
    <property type="entry name" value="NB-ARC"/>
    <property type="match status" value="1"/>
</dbReference>
<reference evidence="3" key="1">
    <citation type="submission" date="2020-06" db="EMBL/GenBank/DDBJ databases">
        <title>Unique genomic features of the anaerobic methanotrophic archaea.</title>
        <authorList>
            <person name="Chadwick G.L."/>
            <person name="Skennerton C.T."/>
            <person name="Laso-Perez R."/>
            <person name="Leu A.O."/>
            <person name="Speth D.R."/>
            <person name="Yu H."/>
            <person name="Morgan-Lang C."/>
            <person name="Hatzenpichler R."/>
            <person name="Goudeau D."/>
            <person name="Malmstrom R."/>
            <person name="Brazelton W.J."/>
            <person name="Woyke T."/>
            <person name="Hallam S.J."/>
            <person name="Tyson G.W."/>
            <person name="Wegener G."/>
            <person name="Boetius A."/>
            <person name="Orphan V."/>
        </authorList>
    </citation>
    <scope>NUCLEOTIDE SEQUENCE</scope>
</reference>
<keyword evidence="1" id="KW-0175">Coiled coil</keyword>
<dbReference type="Gene3D" id="3.40.50.300">
    <property type="entry name" value="P-loop containing nucleotide triphosphate hydrolases"/>
    <property type="match status" value="1"/>
</dbReference>
<evidence type="ECO:0000313" key="3">
    <source>
        <dbReference type="EMBL" id="QNO53960.1"/>
    </source>
</evidence>
<dbReference type="AlphaFoldDB" id="A0A7G9Z126"/>
<feature type="domain" description="NB-ARC" evidence="2">
    <location>
        <begin position="211"/>
        <end position="343"/>
    </location>
</feature>
<dbReference type="PANTHER" id="PTHR47691">
    <property type="entry name" value="REGULATOR-RELATED"/>
    <property type="match status" value="1"/>
</dbReference>
<dbReference type="GO" id="GO:0043531">
    <property type="term" value="F:ADP binding"/>
    <property type="evidence" value="ECO:0007669"/>
    <property type="project" value="InterPro"/>
</dbReference>